<gene>
    <name evidence="2" type="ORF">CLV38_10931</name>
</gene>
<keyword evidence="1" id="KW-0812">Transmembrane</keyword>
<keyword evidence="1" id="KW-0472">Membrane</keyword>
<evidence type="ECO:0000256" key="1">
    <source>
        <dbReference type="SAM" id="Phobius"/>
    </source>
</evidence>
<reference evidence="2 3" key="1">
    <citation type="submission" date="2018-03" db="EMBL/GenBank/DDBJ databases">
        <title>Genomic Encyclopedia of Archaeal and Bacterial Type Strains, Phase II (KMG-II): from individual species to whole genera.</title>
        <authorList>
            <person name="Goeker M."/>
        </authorList>
    </citation>
    <scope>NUCLEOTIDE SEQUENCE [LARGE SCALE GENOMIC DNA]</scope>
    <source>
        <strain evidence="2 3">DSM 13175</strain>
    </source>
</reference>
<comment type="caution">
    <text evidence="2">The sequence shown here is derived from an EMBL/GenBank/DDBJ whole genome shotgun (WGS) entry which is preliminary data.</text>
</comment>
<organism evidence="2 3">
    <name type="scientific">Alkalibacterium olivapovliticus</name>
    <dbReference type="NCBI Taxonomy" id="99907"/>
    <lineage>
        <taxon>Bacteria</taxon>
        <taxon>Bacillati</taxon>
        <taxon>Bacillota</taxon>
        <taxon>Bacilli</taxon>
        <taxon>Lactobacillales</taxon>
        <taxon>Carnobacteriaceae</taxon>
        <taxon>Alkalibacterium</taxon>
    </lineage>
</organism>
<feature type="transmembrane region" description="Helical" evidence="1">
    <location>
        <begin position="216"/>
        <end position="237"/>
    </location>
</feature>
<feature type="transmembrane region" description="Helical" evidence="1">
    <location>
        <begin position="21"/>
        <end position="41"/>
    </location>
</feature>
<name>A0A2T0W7N6_9LACT</name>
<proteinExistence type="predicted"/>
<protein>
    <submittedName>
        <fullName evidence="2">Uncharacterized protein</fullName>
    </submittedName>
</protein>
<dbReference type="EMBL" id="PVTO01000009">
    <property type="protein sequence ID" value="PRY82702.1"/>
    <property type="molecule type" value="Genomic_DNA"/>
</dbReference>
<evidence type="ECO:0000313" key="2">
    <source>
        <dbReference type="EMBL" id="PRY82702.1"/>
    </source>
</evidence>
<accession>A0A2T0W7N6</accession>
<dbReference type="OrthoDB" id="2161688at2"/>
<evidence type="ECO:0000313" key="3">
    <source>
        <dbReference type="Proteomes" id="UP000238205"/>
    </source>
</evidence>
<dbReference type="AlphaFoldDB" id="A0A2T0W7N6"/>
<dbReference type="RefSeq" id="WP_106192761.1">
    <property type="nucleotide sequence ID" value="NZ_PVTO01000009.1"/>
</dbReference>
<sequence length="368" mass="42451">MKNIPTKDEVIGYIKNGRKTIVITVGVFVLLFMVLIAYSIYSTFTETREEEEEFLSQEEIVEILEREPEEVSTADIRNIEEALEEERYAFGVLIEREDQTFYNYPNLITEFLISEEVVSYIEARVGRELLPSAELAVEVSEDSSTRILEVVVGTADVEDNRVIAQAYYDAIQEEGLIVALDDKVIYMMDDEPFLVETETWMDLALAQIQYISPIRAVIGFVVTVIIGFITGVIIVLFKTMLSKEIPFMYELEENDSDTILYFNQLRGISTEEKQVKLAHSISRFPQKKKIVLSQFELDTVSNLLTEEKKEHQSGNEILFFRDFAECPSDVQFDEVIILIEQNKSTKDWYKNQRIQLSRTTAPVTILNY</sequence>
<keyword evidence="3" id="KW-1185">Reference proteome</keyword>
<dbReference type="Proteomes" id="UP000238205">
    <property type="component" value="Unassembled WGS sequence"/>
</dbReference>
<keyword evidence="1" id="KW-1133">Transmembrane helix</keyword>